<feature type="active site" description="Nucleophile" evidence="11 12">
    <location>
        <position position="436"/>
    </location>
</feature>
<evidence type="ECO:0000256" key="10">
    <source>
        <dbReference type="ARBA" id="ARBA00059995"/>
    </source>
</evidence>
<keyword evidence="7 11" id="KW-0408">Iron</keyword>
<keyword evidence="1 11" id="KW-0004">4Fe-4S</keyword>
<evidence type="ECO:0000313" key="16">
    <source>
        <dbReference type="EMBL" id="REL34524.1"/>
    </source>
</evidence>
<evidence type="ECO:0000256" key="12">
    <source>
        <dbReference type="PROSITE-ProRule" id="PRU01024"/>
    </source>
</evidence>
<dbReference type="AlphaFoldDB" id="A0A3E0UCS5"/>
<feature type="binding site" evidence="11">
    <location>
        <position position="172"/>
    </location>
    <ligand>
        <name>[4Fe-4S] cluster</name>
        <dbReference type="ChEBI" id="CHEBI:49883"/>
    </ligand>
</feature>
<dbReference type="RefSeq" id="WP_115999201.1">
    <property type="nucleotide sequence ID" value="NZ_QUOV01000001.1"/>
</dbReference>
<evidence type="ECO:0000256" key="5">
    <source>
        <dbReference type="ARBA" id="ARBA00022691"/>
    </source>
</evidence>
<dbReference type="Pfam" id="PF01938">
    <property type="entry name" value="TRAM"/>
    <property type="match status" value="1"/>
</dbReference>
<dbReference type="Gene3D" id="2.40.50.140">
    <property type="entry name" value="Nucleic acid-binding proteins"/>
    <property type="match status" value="1"/>
</dbReference>
<dbReference type="PROSITE" id="PS51687">
    <property type="entry name" value="SAM_MT_RNA_M5U"/>
    <property type="match status" value="1"/>
</dbReference>
<feature type="domain" description="TRAM" evidence="15">
    <location>
        <begin position="15"/>
        <end position="73"/>
    </location>
</feature>
<evidence type="ECO:0000256" key="3">
    <source>
        <dbReference type="ARBA" id="ARBA00022603"/>
    </source>
</evidence>
<keyword evidence="2 11" id="KW-0698">rRNA processing</keyword>
<dbReference type="InterPro" id="IPR012340">
    <property type="entry name" value="NA-bd_OB-fold"/>
</dbReference>
<dbReference type="SUPFAM" id="SSF50249">
    <property type="entry name" value="Nucleic acid-binding proteins"/>
    <property type="match status" value="1"/>
</dbReference>
<dbReference type="NCBIfam" id="TIGR00479">
    <property type="entry name" value="rumA"/>
    <property type="match status" value="1"/>
</dbReference>
<comment type="similarity">
    <text evidence="11">Belongs to the class I-like SAM-binding methyltransferase superfamily. RNA M5U methyltransferase family. RlmD subfamily.</text>
</comment>
<keyword evidence="5 11" id="KW-0949">S-adenosyl-L-methionine</keyword>
<feature type="binding site" evidence="11 12">
    <location>
        <position position="362"/>
    </location>
    <ligand>
        <name>S-adenosyl-L-methionine</name>
        <dbReference type="ChEBI" id="CHEBI:59789"/>
    </ligand>
</feature>
<dbReference type="SUPFAM" id="SSF53335">
    <property type="entry name" value="S-adenosyl-L-methionine-dependent methyltransferases"/>
    <property type="match status" value="1"/>
</dbReference>
<dbReference type="InterPro" id="IPR030390">
    <property type="entry name" value="MeTrfase_TrmA_AS"/>
</dbReference>
<dbReference type="Pfam" id="PF05958">
    <property type="entry name" value="tRNA_U5-meth_tr"/>
    <property type="match status" value="1"/>
</dbReference>
<dbReference type="FunFam" id="3.40.50.150:FF:000009">
    <property type="entry name" value="23S rRNA (Uracil(1939)-C(5))-methyltransferase RlmD"/>
    <property type="match status" value="1"/>
</dbReference>
<dbReference type="GO" id="GO:0051539">
    <property type="term" value="F:4 iron, 4 sulfur cluster binding"/>
    <property type="evidence" value="ECO:0007669"/>
    <property type="project" value="UniProtKB-KW"/>
</dbReference>
<evidence type="ECO:0000256" key="14">
    <source>
        <dbReference type="SAM" id="MobiDB-lite"/>
    </source>
</evidence>
<feature type="binding site" evidence="11 12">
    <location>
        <position position="341"/>
    </location>
    <ligand>
        <name>S-adenosyl-L-methionine</name>
        <dbReference type="ChEBI" id="CHEBI:59789"/>
    </ligand>
</feature>
<feature type="binding site" evidence="11">
    <location>
        <position position="86"/>
    </location>
    <ligand>
        <name>[4Fe-4S] cluster</name>
        <dbReference type="ChEBI" id="CHEBI:49883"/>
    </ligand>
</feature>
<keyword evidence="8 11" id="KW-0411">Iron-sulfur</keyword>
<feature type="binding site" evidence="11">
    <location>
        <position position="346"/>
    </location>
    <ligand>
        <name>S-adenosyl-L-methionine</name>
        <dbReference type="ChEBI" id="CHEBI:59789"/>
    </ligand>
</feature>
<dbReference type="PROSITE" id="PS50926">
    <property type="entry name" value="TRAM"/>
    <property type="match status" value="1"/>
</dbReference>
<feature type="binding site" evidence="11 12">
    <location>
        <position position="410"/>
    </location>
    <ligand>
        <name>S-adenosyl-L-methionine</name>
        <dbReference type="ChEBI" id="CHEBI:59789"/>
    </ligand>
</feature>
<evidence type="ECO:0000256" key="1">
    <source>
        <dbReference type="ARBA" id="ARBA00022485"/>
    </source>
</evidence>
<comment type="catalytic activity">
    <reaction evidence="9 11">
        <text>uridine(1939) in 23S rRNA + S-adenosyl-L-methionine = 5-methyluridine(1939) in 23S rRNA + S-adenosyl-L-homocysteine + H(+)</text>
        <dbReference type="Rhea" id="RHEA:42908"/>
        <dbReference type="Rhea" id="RHEA-COMP:10278"/>
        <dbReference type="Rhea" id="RHEA-COMP:10279"/>
        <dbReference type="ChEBI" id="CHEBI:15378"/>
        <dbReference type="ChEBI" id="CHEBI:57856"/>
        <dbReference type="ChEBI" id="CHEBI:59789"/>
        <dbReference type="ChEBI" id="CHEBI:65315"/>
        <dbReference type="ChEBI" id="CHEBI:74447"/>
        <dbReference type="EC" id="2.1.1.190"/>
    </reaction>
</comment>
<keyword evidence="4 11" id="KW-0808">Transferase</keyword>
<dbReference type="InterPro" id="IPR029063">
    <property type="entry name" value="SAM-dependent_MTases_sf"/>
</dbReference>
<name>A0A3E0UCS5_9GAMM</name>
<feature type="region of interest" description="Disordered" evidence="14">
    <location>
        <begin position="278"/>
        <end position="300"/>
    </location>
</feature>
<dbReference type="GO" id="GO:0070041">
    <property type="term" value="F:rRNA (uridine-C5-)-methyltransferase activity"/>
    <property type="evidence" value="ECO:0007669"/>
    <property type="project" value="UniProtKB-UniRule"/>
</dbReference>
<feature type="binding site" evidence="11">
    <location>
        <position position="92"/>
    </location>
    <ligand>
        <name>[4Fe-4S] cluster</name>
        <dbReference type="ChEBI" id="CHEBI:49883"/>
    </ligand>
</feature>
<dbReference type="InterPro" id="IPR001566">
    <property type="entry name" value="23S_rRNA_MeTrfase_RlmD"/>
</dbReference>
<protein>
    <recommendedName>
        <fullName evidence="11">23S rRNA (uracil(1939)-C(5))-methyltransferase RlmD</fullName>
        <ecNumber evidence="11">2.1.1.190</ecNumber>
    </recommendedName>
    <alternativeName>
        <fullName evidence="11">23S rRNA(m5U1939)-methyltransferase</fullName>
    </alternativeName>
</protein>
<feature type="binding site" evidence="11">
    <location>
        <position position="95"/>
    </location>
    <ligand>
        <name>[4Fe-4S] cluster</name>
        <dbReference type="ChEBI" id="CHEBI:49883"/>
    </ligand>
</feature>
<evidence type="ECO:0000313" key="17">
    <source>
        <dbReference type="Proteomes" id="UP000256999"/>
    </source>
</evidence>
<dbReference type="GO" id="GO:0070475">
    <property type="term" value="P:rRNA base methylation"/>
    <property type="evidence" value="ECO:0007669"/>
    <property type="project" value="TreeGrafter"/>
</dbReference>
<dbReference type="InterPro" id="IPR010280">
    <property type="entry name" value="U5_MeTrfase_fam"/>
</dbReference>
<feature type="binding site" evidence="11">
    <location>
        <position position="389"/>
    </location>
    <ligand>
        <name>S-adenosyl-L-methionine</name>
        <dbReference type="ChEBI" id="CHEBI:59789"/>
    </ligand>
</feature>
<dbReference type="NCBIfam" id="NF009639">
    <property type="entry name" value="PRK13168.1"/>
    <property type="match status" value="1"/>
</dbReference>
<dbReference type="CDD" id="cd02440">
    <property type="entry name" value="AdoMet_MTases"/>
    <property type="match status" value="1"/>
</dbReference>
<reference evidence="16 17" key="1">
    <citation type="submission" date="2018-08" db="EMBL/GenBank/DDBJ databases">
        <title>Thalassotalea euphylliae genome.</title>
        <authorList>
            <person name="Summers S."/>
            <person name="Rice S.A."/>
            <person name="Freckelton M.L."/>
            <person name="Nedved B.T."/>
            <person name="Hadfield M.G."/>
        </authorList>
    </citation>
    <scope>NUCLEOTIDE SEQUENCE [LARGE SCALE GENOMIC DNA]</scope>
    <source>
        <strain evidence="16 17">H2</strain>
    </source>
</reference>
<feature type="binding site" evidence="11 12">
    <location>
        <position position="312"/>
    </location>
    <ligand>
        <name>S-adenosyl-L-methionine</name>
        <dbReference type="ChEBI" id="CHEBI:59789"/>
    </ligand>
</feature>
<keyword evidence="6 11" id="KW-0479">Metal-binding</keyword>
<evidence type="ECO:0000256" key="9">
    <source>
        <dbReference type="ARBA" id="ARBA00052756"/>
    </source>
</evidence>
<evidence type="ECO:0000256" key="13">
    <source>
        <dbReference type="PROSITE-ProRule" id="PRU10015"/>
    </source>
</evidence>
<accession>A0A3E0UCS5</accession>
<dbReference type="EC" id="2.1.1.190" evidence="11"/>
<dbReference type="Proteomes" id="UP000256999">
    <property type="component" value="Unassembled WGS sequence"/>
</dbReference>
<feature type="active site" evidence="13">
    <location>
        <position position="436"/>
    </location>
</feature>
<dbReference type="Gene3D" id="2.40.50.1070">
    <property type="match status" value="1"/>
</dbReference>
<evidence type="ECO:0000259" key="15">
    <source>
        <dbReference type="PROSITE" id="PS50926"/>
    </source>
</evidence>
<dbReference type="PANTHER" id="PTHR11061:SF49">
    <property type="entry name" value="23S RRNA (URACIL(1939)-C(5))-METHYLTRANSFERASE RLMD"/>
    <property type="match status" value="1"/>
</dbReference>
<dbReference type="EMBL" id="QUOV01000001">
    <property type="protein sequence ID" value="REL34524.1"/>
    <property type="molecule type" value="Genomic_DNA"/>
</dbReference>
<evidence type="ECO:0000256" key="7">
    <source>
        <dbReference type="ARBA" id="ARBA00023004"/>
    </source>
</evidence>
<evidence type="ECO:0000256" key="6">
    <source>
        <dbReference type="ARBA" id="ARBA00022723"/>
    </source>
</evidence>
<proteinExistence type="inferred from homology"/>
<organism evidence="16 17">
    <name type="scientific">Thalassotalea euphylliae</name>
    <dbReference type="NCBI Taxonomy" id="1655234"/>
    <lineage>
        <taxon>Bacteria</taxon>
        <taxon>Pseudomonadati</taxon>
        <taxon>Pseudomonadota</taxon>
        <taxon>Gammaproteobacteria</taxon>
        <taxon>Alteromonadales</taxon>
        <taxon>Colwelliaceae</taxon>
        <taxon>Thalassotalea</taxon>
    </lineage>
</organism>
<evidence type="ECO:0000256" key="11">
    <source>
        <dbReference type="HAMAP-Rule" id="MF_01010"/>
    </source>
</evidence>
<evidence type="ECO:0000256" key="8">
    <source>
        <dbReference type="ARBA" id="ARBA00023014"/>
    </source>
</evidence>
<gene>
    <name evidence="11 16" type="primary">rlmD</name>
    <name evidence="16" type="ORF">DXX92_03670</name>
</gene>
<comment type="function">
    <text evidence="10 11">Catalyzes the formation of 5-methyl-uridine at position 1939 (m5U1939) in 23S rRNA.</text>
</comment>
<dbReference type="InterPro" id="IPR002792">
    <property type="entry name" value="TRAM_dom"/>
</dbReference>
<dbReference type="GO" id="GO:0003723">
    <property type="term" value="F:RNA binding"/>
    <property type="evidence" value="ECO:0007669"/>
    <property type="project" value="InterPro"/>
</dbReference>
<sequence length="482" mass="53584">MAKIFQAPKSSARNQKLLGQVIKLTIDRLDVNGIGVGRYQKKPVFVANTLVGEHVQAKVIETNSKFIKAKAVKVAHLNDQRQKPVCEHYYVCGGCDLQHLSHQGQLTFKQQKVTELFARQGLTALPWQPAVTGSDWHYRRKARIGVQYNKLGEATLGFRQKESNTLVPIKYCHVLSKPLASITTALANVLTELAEPKSIGHIEVIQTKQIRLVVRQLRKLSAHAKTVWQQAAKQHHWQVSFDYGDEGTDLSALEATENQPLSYELDCVIDRAIDSSIHSSNKSSEKGSDKDSNKSSDNKSITINFAPNDFIQVNGEVNQLMVKQALSWLELDSADVVLDLFCGLGNFSLPMAKHVAKVVGVEGVQAMVDSASANAARNQITNSAFYQLDLNSDWKNQAWQAHQFNKVLLDPARAGALEACEQLATIEAKCILYVSCDPQTLARDAKVLSEQGYQVKKIGLIDMFNHTKHVETMVLFERIATN</sequence>
<dbReference type="Gene3D" id="3.40.50.150">
    <property type="entry name" value="Vaccinia Virus protein VP39"/>
    <property type="match status" value="1"/>
</dbReference>
<keyword evidence="3 11" id="KW-0489">Methyltransferase</keyword>
<dbReference type="GO" id="GO:0005506">
    <property type="term" value="F:iron ion binding"/>
    <property type="evidence" value="ECO:0007669"/>
    <property type="project" value="UniProtKB-UniRule"/>
</dbReference>
<evidence type="ECO:0000256" key="2">
    <source>
        <dbReference type="ARBA" id="ARBA00022552"/>
    </source>
</evidence>
<feature type="compositionally biased region" description="Basic and acidic residues" evidence="14">
    <location>
        <begin position="283"/>
        <end position="297"/>
    </location>
</feature>
<comment type="caution">
    <text evidence="16">The sequence shown here is derived from an EMBL/GenBank/DDBJ whole genome shotgun (WGS) entry which is preliminary data.</text>
</comment>
<dbReference type="OrthoDB" id="9804590at2"/>
<dbReference type="PROSITE" id="PS01230">
    <property type="entry name" value="TRMA_1"/>
    <property type="match status" value="1"/>
</dbReference>
<dbReference type="HAMAP" id="MF_01010">
    <property type="entry name" value="23SrRNA_methyltr_RlmD"/>
    <property type="match status" value="1"/>
</dbReference>
<evidence type="ECO:0000256" key="4">
    <source>
        <dbReference type="ARBA" id="ARBA00022679"/>
    </source>
</evidence>
<dbReference type="PANTHER" id="PTHR11061">
    <property type="entry name" value="RNA M5U METHYLTRANSFERASE"/>
    <property type="match status" value="1"/>
</dbReference>